<dbReference type="PANTHER" id="PTHR38042">
    <property type="entry name" value="UROPORPHYRINOGEN-III SYNTHASE, CHLOROPLASTIC"/>
    <property type="match status" value="1"/>
</dbReference>
<dbReference type="RefSeq" id="WP_132500502.1">
    <property type="nucleotide sequence ID" value="NZ_LVXA01000001.1"/>
</dbReference>
<evidence type="ECO:0000313" key="11">
    <source>
        <dbReference type="EMBL" id="TCP18900.1"/>
    </source>
</evidence>
<gene>
    <name evidence="11" type="ORF">EV693_101167</name>
</gene>
<feature type="domain" description="Tetrapyrrole biosynthesis uroporphyrinogen III synthase" evidence="10">
    <location>
        <begin position="14"/>
        <end position="243"/>
    </location>
</feature>
<evidence type="ECO:0000256" key="7">
    <source>
        <dbReference type="ARBA" id="ARBA00040167"/>
    </source>
</evidence>
<keyword evidence="12" id="KW-1185">Reference proteome</keyword>
<name>A0A4R2NCQ3_9PAST</name>
<dbReference type="GO" id="GO:0006780">
    <property type="term" value="P:uroporphyrinogen III biosynthetic process"/>
    <property type="evidence" value="ECO:0007669"/>
    <property type="project" value="UniProtKB-UniRule"/>
</dbReference>
<evidence type="ECO:0000256" key="3">
    <source>
        <dbReference type="ARBA" id="ARBA00013109"/>
    </source>
</evidence>
<comment type="catalytic activity">
    <reaction evidence="8 9">
        <text>hydroxymethylbilane = uroporphyrinogen III + H2O</text>
        <dbReference type="Rhea" id="RHEA:18965"/>
        <dbReference type="ChEBI" id="CHEBI:15377"/>
        <dbReference type="ChEBI" id="CHEBI:57308"/>
        <dbReference type="ChEBI" id="CHEBI:57845"/>
        <dbReference type="EC" id="4.2.1.75"/>
    </reaction>
</comment>
<dbReference type="PANTHER" id="PTHR38042:SF1">
    <property type="entry name" value="UROPORPHYRINOGEN-III SYNTHASE, CHLOROPLASTIC"/>
    <property type="match status" value="1"/>
</dbReference>
<dbReference type="UniPathway" id="UPA00251">
    <property type="reaction ID" value="UER00320"/>
</dbReference>
<evidence type="ECO:0000256" key="6">
    <source>
        <dbReference type="ARBA" id="ARBA00037589"/>
    </source>
</evidence>
<dbReference type="AlphaFoldDB" id="A0A4R2NCQ3"/>
<evidence type="ECO:0000259" key="10">
    <source>
        <dbReference type="Pfam" id="PF02602"/>
    </source>
</evidence>
<evidence type="ECO:0000256" key="8">
    <source>
        <dbReference type="ARBA" id="ARBA00048617"/>
    </source>
</evidence>
<dbReference type="SUPFAM" id="SSF69618">
    <property type="entry name" value="HemD-like"/>
    <property type="match status" value="1"/>
</dbReference>
<dbReference type="InterPro" id="IPR039793">
    <property type="entry name" value="UROS/Hem4"/>
</dbReference>
<evidence type="ECO:0000256" key="9">
    <source>
        <dbReference type="RuleBase" id="RU366031"/>
    </source>
</evidence>
<dbReference type="Pfam" id="PF02602">
    <property type="entry name" value="HEM4"/>
    <property type="match status" value="1"/>
</dbReference>
<proteinExistence type="inferred from homology"/>
<comment type="similarity">
    <text evidence="2 9">Belongs to the uroporphyrinogen-III synthase family.</text>
</comment>
<evidence type="ECO:0000256" key="4">
    <source>
        <dbReference type="ARBA" id="ARBA00023239"/>
    </source>
</evidence>
<keyword evidence="4 9" id="KW-0456">Lyase</keyword>
<comment type="caution">
    <text evidence="11">The sequence shown here is derived from an EMBL/GenBank/DDBJ whole genome shotgun (WGS) entry which is preliminary data.</text>
</comment>
<comment type="pathway">
    <text evidence="1 9">Porphyrin-containing compound metabolism; protoporphyrin-IX biosynthesis; coproporphyrinogen-III from 5-aminolevulinate: step 3/4.</text>
</comment>
<evidence type="ECO:0000256" key="2">
    <source>
        <dbReference type="ARBA" id="ARBA00008133"/>
    </source>
</evidence>
<comment type="function">
    <text evidence="6 9">Catalyzes cyclization of the linear tetrapyrrole, hydroxymethylbilane, to the macrocyclic uroporphyrinogen III.</text>
</comment>
<sequence length="252" mass="27996">MNILVTRPDERGAELVKMLAQQQILAIHQPLFTIVAGRELARLIPMLAELKSGDYVFAVSKNAVDFSSEALRETGFGWRDDLIYLAVGQKTASYFSLKSGQATHYPIVSEDSEGLLALAMLQDLCGKKVLILRAETGRDFFAKSVLSRGAEIQTLECYQRISNVNQLGEKLNLAKRVGINAIIVSSNEILSILLENTQVSEQEWLFSCKLIVVSERIANYAEQLGWHKEKIILSPKATNTALLETILKISSQ</sequence>
<dbReference type="GO" id="GO:0004852">
    <property type="term" value="F:uroporphyrinogen-III synthase activity"/>
    <property type="evidence" value="ECO:0007669"/>
    <property type="project" value="UniProtKB-UniRule"/>
</dbReference>
<keyword evidence="5 9" id="KW-0627">Porphyrin biosynthesis</keyword>
<evidence type="ECO:0000256" key="5">
    <source>
        <dbReference type="ARBA" id="ARBA00023244"/>
    </source>
</evidence>
<dbReference type="Proteomes" id="UP000295537">
    <property type="component" value="Unassembled WGS sequence"/>
</dbReference>
<dbReference type="CDD" id="cd06578">
    <property type="entry name" value="HemD"/>
    <property type="match status" value="1"/>
</dbReference>
<accession>A0A4R2NCQ3</accession>
<dbReference type="Gene3D" id="3.40.50.10090">
    <property type="match status" value="2"/>
</dbReference>
<protein>
    <recommendedName>
        <fullName evidence="7 9">Uroporphyrinogen-III synthase</fullName>
        <ecNumber evidence="3 9">4.2.1.75</ecNumber>
    </recommendedName>
</protein>
<dbReference type="InterPro" id="IPR003754">
    <property type="entry name" value="4pyrrol_synth_uPrphyn_synth"/>
</dbReference>
<dbReference type="EMBL" id="SLXJ01000001">
    <property type="protein sequence ID" value="TCP18900.1"/>
    <property type="molecule type" value="Genomic_DNA"/>
</dbReference>
<dbReference type="InterPro" id="IPR036108">
    <property type="entry name" value="4pyrrol_syn_uPrphyn_synt_sf"/>
</dbReference>
<reference evidence="11 12" key="1">
    <citation type="submission" date="2019-03" db="EMBL/GenBank/DDBJ databases">
        <title>Genomic Encyclopedia of Type Strains, Phase IV (KMG-IV): sequencing the most valuable type-strain genomes for metagenomic binning, comparative biology and taxonomic classification.</title>
        <authorList>
            <person name="Goeker M."/>
        </authorList>
    </citation>
    <scope>NUCLEOTIDE SEQUENCE [LARGE SCALE GENOMIC DNA]</scope>
    <source>
        <strain evidence="11 12">DSM 16380</strain>
    </source>
</reference>
<dbReference type="GO" id="GO:0006782">
    <property type="term" value="P:protoporphyrinogen IX biosynthetic process"/>
    <property type="evidence" value="ECO:0007669"/>
    <property type="project" value="UniProtKB-UniRule"/>
</dbReference>
<evidence type="ECO:0000256" key="1">
    <source>
        <dbReference type="ARBA" id="ARBA00004772"/>
    </source>
</evidence>
<dbReference type="OrthoDB" id="9787650at2"/>
<dbReference type="EC" id="4.2.1.75" evidence="3 9"/>
<organism evidence="11 12">
    <name type="scientific">Nicoletella semolina</name>
    <dbReference type="NCBI Taxonomy" id="271160"/>
    <lineage>
        <taxon>Bacteria</taxon>
        <taxon>Pseudomonadati</taxon>
        <taxon>Pseudomonadota</taxon>
        <taxon>Gammaproteobacteria</taxon>
        <taxon>Pasteurellales</taxon>
        <taxon>Pasteurellaceae</taxon>
        <taxon>Nicoletella</taxon>
    </lineage>
</organism>
<evidence type="ECO:0000313" key="12">
    <source>
        <dbReference type="Proteomes" id="UP000295537"/>
    </source>
</evidence>